<evidence type="ECO:0000256" key="3">
    <source>
        <dbReference type="ARBA" id="ARBA00022801"/>
    </source>
</evidence>
<gene>
    <name evidence="8" type="ORF">EMCG_08969</name>
</gene>
<accession>A0A0G2J3P5</accession>
<dbReference type="Gene3D" id="3.40.50.300">
    <property type="entry name" value="P-loop containing nucleotide triphosphate hydrolases"/>
    <property type="match status" value="2"/>
</dbReference>
<proteinExistence type="inferred from homology"/>
<evidence type="ECO:0000313" key="8">
    <source>
        <dbReference type="EMBL" id="KKZ65189.1"/>
    </source>
</evidence>
<reference evidence="9" key="1">
    <citation type="journal article" date="2015" name="PLoS Genet.">
        <title>The dynamic genome and transcriptome of the human fungal pathogen Blastomyces and close relative Emmonsia.</title>
        <authorList>
            <person name="Munoz J.F."/>
            <person name="Gauthier G.M."/>
            <person name="Desjardins C.A."/>
            <person name="Gallo J.E."/>
            <person name="Holder J."/>
            <person name="Sullivan T.D."/>
            <person name="Marty A.J."/>
            <person name="Carmen J.C."/>
            <person name="Chen Z."/>
            <person name="Ding L."/>
            <person name="Gujja S."/>
            <person name="Magrini V."/>
            <person name="Misas E."/>
            <person name="Mitreva M."/>
            <person name="Priest M."/>
            <person name="Saif S."/>
            <person name="Whiston E.A."/>
            <person name="Young S."/>
            <person name="Zeng Q."/>
            <person name="Goldman W.E."/>
            <person name="Mardis E.R."/>
            <person name="Taylor J.W."/>
            <person name="McEwen J.G."/>
            <person name="Clay O.K."/>
            <person name="Klein B.S."/>
            <person name="Cuomo C.A."/>
        </authorList>
    </citation>
    <scope>NUCLEOTIDE SEQUENCE [LARGE SCALE GENOMIC DNA]</scope>
    <source>
        <strain evidence="9">UAMH 3008</strain>
    </source>
</reference>
<dbReference type="InterPro" id="IPR041679">
    <property type="entry name" value="DNA2/NAM7-like_C"/>
</dbReference>
<dbReference type="PANTHER" id="PTHR43788">
    <property type="entry name" value="DNA2/NAM7 HELICASE FAMILY MEMBER"/>
    <property type="match status" value="1"/>
</dbReference>
<dbReference type="VEuPathDB" id="FungiDB:EMCG_08969"/>
<keyword evidence="5" id="KW-0067">ATP-binding</keyword>
<keyword evidence="2" id="KW-0547">Nucleotide-binding</keyword>
<evidence type="ECO:0000313" key="9">
    <source>
        <dbReference type="Proteomes" id="UP000034164"/>
    </source>
</evidence>
<keyword evidence="4" id="KW-0347">Helicase</keyword>
<dbReference type="GO" id="GO:0005524">
    <property type="term" value="F:ATP binding"/>
    <property type="evidence" value="ECO:0007669"/>
    <property type="project" value="UniProtKB-KW"/>
</dbReference>
<keyword evidence="3" id="KW-0378">Hydrolase</keyword>
<dbReference type="Pfam" id="PF13086">
    <property type="entry name" value="AAA_11"/>
    <property type="match status" value="1"/>
</dbReference>
<feature type="domain" description="DNA2/NAM7 helicase helicase" evidence="6">
    <location>
        <begin position="35"/>
        <end position="95"/>
    </location>
</feature>
<comment type="caution">
    <text evidence="8">The sequence shown here is derived from an EMBL/GenBank/DDBJ whole genome shotgun (WGS) entry which is preliminary data.</text>
</comment>
<dbReference type="InterPro" id="IPR041677">
    <property type="entry name" value="DNA2/NAM7_AAA_11"/>
</dbReference>
<dbReference type="Pfam" id="PF13087">
    <property type="entry name" value="AAA_12"/>
    <property type="match status" value="1"/>
</dbReference>
<dbReference type="PANTHER" id="PTHR43788:SF16">
    <property type="entry name" value="HELICASE WITH ZINC FINGER 2"/>
    <property type="match status" value="1"/>
</dbReference>
<dbReference type="EMBL" id="LCZI01000692">
    <property type="protein sequence ID" value="KKZ65189.1"/>
    <property type="molecule type" value="Genomic_DNA"/>
</dbReference>
<evidence type="ECO:0000259" key="6">
    <source>
        <dbReference type="Pfam" id="PF13086"/>
    </source>
</evidence>
<organism evidence="8 9">
    <name type="scientific">[Emmonsia] crescens</name>
    <dbReference type="NCBI Taxonomy" id="73230"/>
    <lineage>
        <taxon>Eukaryota</taxon>
        <taxon>Fungi</taxon>
        <taxon>Dikarya</taxon>
        <taxon>Ascomycota</taxon>
        <taxon>Pezizomycotina</taxon>
        <taxon>Eurotiomycetes</taxon>
        <taxon>Eurotiomycetidae</taxon>
        <taxon>Onygenales</taxon>
        <taxon>Ajellomycetaceae</taxon>
        <taxon>Emergomyces</taxon>
    </lineage>
</organism>
<dbReference type="AlphaFoldDB" id="A0A0G2J3P5"/>
<dbReference type="GO" id="GO:0016787">
    <property type="term" value="F:hydrolase activity"/>
    <property type="evidence" value="ECO:0007669"/>
    <property type="project" value="UniProtKB-KW"/>
</dbReference>
<dbReference type="InterPro" id="IPR027417">
    <property type="entry name" value="P-loop_NTPase"/>
</dbReference>
<evidence type="ECO:0000256" key="1">
    <source>
        <dbReference type="ARBA" id="ARBA00007913"/>
    </source>
</evidence>
<sequence length="604" mass="67648">MLRRMGLARPYIGDVSDYEALRRLYGDYTRGLLDDNPNAKKELTKRISELRADALALANVVFATLSQCGVSSTFGAIHPDVVFINEAAKSMEMEFMNIRICTNQPKSLCAGQSWFAQCVASGLKVHTFTTQHRMHPSISSVVSELSYHGKLRDSTTVQQASPTTVNLTNFNDGKFGIRSASVMLDISKGSAMIGESSRSHTNAANVTYVCDLVIELHEIVSIPATDIVILSAYHDQYLTYGTAIGQLLFNHPFDDDDTHALIIDKPMAPPLPPSARVLERRGDTDRHPPPQLMNFDQMSPKLWAEFQTFFLLPTSDGNDGQDPTRPIQIPGVKILPFPYQLYAVYWMFRNSKGLNHHNGFVADEMASNRTMELVLYYAINAWILVCQNIAHVDSNPQLHCSPDNNNKPNCQISCPSQSLFPIQCWCIKSGVTANLIPRNPGPVLLLVSNKQLPNWVRQWTKIIAADKNNKLLGLRLFVANEGFKGPQLDEIKHGSVSLLEGHDNLFHSDNDISSVNNSMYMVLTTCRSYKTHVTEVVTTTSFKNITYQVGKQITKLSNHLTTSQLPWGVILYDWTGLQDKRKRIKTTESINTIKMRQPHNLPSI</sequence>
<evidence type="ECO:0000256" key="2">
    <source>
        <dbReference type="ARBA" id="ARBA00022741"/>
    </source>
</evidence>
<dbReference type="GO" id="GO:0043139">
    <property type="term" value="F:5'-3' DNA helicase activity"/>
    <property type="evidence" value="ECO:0007669"/>
    <property type="project" value="TreeGrafter"/>
</dbReference>
<name>A0A0G2J3P5_9EURO</name>
<dbReference type="InterPro" id="IPR050534">
    <property type="entry name" value="Coronavir_polyprotein_1ab"/>
</dbReference>
<dbReference type="SUPFAM" id="SSF52540">
    <property type="entry name" value="P-loop containing nucleoside triphosphate hydrolases"/>
    <property type="match status" value="1"/>
</dbReference>
<comment type="similarity">
    <text evidence="1">Belongs to the DNA2/NAM7 helicase family.</text>
</comment>
<protein>
    <submittedName>
        <fullName evidence="8">Uncharacterized protein</fullName>
    </submittedName>
</protein>
<evidence type="ECO:0000259" key="7">
    <source>
        <dbReference type="Pfam" id="PF13087"/>
    </source>
</evidence>
<dbReference type="Proteomes" id="UP000034164">
    <property type="component" value="Unassembled WGS sequence"/>
</dbReference>
<evidence type="ECO:0000256" key="4">
    <source>
        <dbReference type="ARBA" id="ARBA00022806"/>
    </source>
</evidence>
<evidence type="ECO:0000256" key="5">
    <source>
        <dbReference type="ARBA" id="ARBA00022840"/>
    </source>
</evidence>
<dbReference type="OrthoDB" id="4526869at2759"/>
<feature type="domain" description="DNA2/NAM7 helicase-like C-terminal" evidence="7">
    <location>
        <begin position="112"/>
        <end position="237"/>
    </location>
</feature>